<organism evidence="8 9">
    <name type="scientific">Rubroshorea leprosula</name>
    <dbReference type="NCBI Taxonomy" id="152421"/>
    <lineage>
        <taxon>Eukaryota</taxon>
        <taxon>Viridiplantae</taxon>
        <taxon>Streptophyta</taxon>
        <taxon>Embryophyta</taxon>
        <taxon>Tracheophyta</taxon>
        <taxon>Spermatophyta</taxon>
        <taxon>Magnoliopsida</taxon>
        <taxon>eudicotyledons</taxon>
        <taxon>Gunneridae</taxon>
        <taxon>Pentapetalae</taxon>
        <taxon>rosids</taxon>
        <taxon>malvids</taxon>
        <taxon>Malvales</taxon>
        <taxon>Dipterocarpaceae</taxon>
        <taxon>Rubroshorea</taxon>
    </lineage>
</organism>
<keyword evidence="5" id="KW-0472">Membrane</keyword>
<dbReference type="EMBL" id="BPVZ01000090">
    <property type="protein sequence ID" value="GKV31336.1"/>
    <property type="molecule type" value="Genomic_DNA"/>
</dbReference>
<proteinExistence type="predicted"/>
<evidence type="ECO:0000256" key="4">
    <source>
        <dbReference type="ARBA" id="ARBA00022989"/>
    </source>
</evidence>
<evidence type="ECO:0000256" key="1">
    <source>
        <dbReference type="ARBA" id="ARBA00004167"/>
    </source>
</evidence>
<gene>
    <name evidence="8" type="ORF">SLEP1_g40032</name>
</gene>
<evidence type="ECO:0000313" key="9">
    <source>
        <dbReference type="Proteomes" id="UP001054252"/>
    </source>
</evidence>
<keyword evidence="4" id="KW-1133">Transmembrane helix</keyword>
<evidence type="ECO:0000259" key="7">
    <source>
        <dbReference type="Pfam" id="PF13947"/>
    </source>
</evidence>
<keyword evidence="3 6" id="KW-0732">Signal</keyword>
<comment type="caution">
    <text evidence="8">The sequence shown here is derived from an EMBL/GenBank/DDBJ whole genome shotgun (WGS) entry which is preliminary data.</text>
</comment>
<dbReference type="GO" id="GO:0030247">
    <property type="term" value="F:polysaccharide binding"/>
    <property type="evidence" value="ECO:0007669"/>
    <property type="project" value="InterPro"/>
</dbReference>
<evidence type="ECO:0000256" key="3">
    <source>
        <dbReference type="ARBA" id="ARBA00022729"/>
    </source>
</evidence>
<protein>
    <recommendedName>
        <fullName evidence="7">Wall-associated receptor kinase galacturonan-binding domain-containing protein</fullName>
    </recommendedName>
</protein>
<sequence>MFVRAKVVVLFGLMALVMSLFPDACMAGCVPSSCGNLTIDFPSRLLSDPNECCFPRSKLVCKNNRTTLPHELSAYQNFSVEEISCENGTVRVVDASLDRNKCSIPYYYPLLKLLCWPDKNGPSFRNITENSIMHVLNCNMPISSPLYVDASNCTNSPSSPHTYFFLFNNQAKLSDFNESCRIEAQFPVMLSNISGLSASDIYSQMLMGFELNYWEWLYNNDPDYCSSVSLLEKM</sequence>
<comment type="subcellular location">
    <subcellularLocation>
        <location evidence="1">Membrane</location>
        <topology evidence="1">Single-pass membrane protein</topology>
    </subcellularLocation>
</comment>
<keyword evidence="2" id="KW-0812">Transmembrane</keyword>
<dbReference type="AlphaFoldDB" id="A0AAV5L261"/>
<feature type="chain" id="PRO_5043764253" description="Wall-associated receptor kinase galacturonan-binding domain-containing protein" evidence="6">
    <location>
        <begin position="28"/>
        <end position="234"/>
    </location>
</feature>
<feature type="domain" description="Wall-associated receptor kinase galacturonan-binding" evidence="7">
    <location>
        <begin position="29"/>
        <end position="94"/>
    </location>
</feature>
<evidence type="ECO:0000256" key="6">
    <source>
        <dbReference type="SAM" id="SignalP"/>
    </source>
</evidence>
<dbReference type="PANTHER" id="PTHR33138">
    <property type="entry name" value="OS01G0690200 PROTEIN"/>
    <property type="match status" value="1"/>
</dbReference>
<keyword evidence="9" id="KW-1185">Reference proteome</keyword>
<feature type="signal peptide" evidence="6">
    <location>
        <begin position="1"/>
        <end position="27"/>
    </location>
</feature>
<dbReference type="Pfam" id="PF13947">
    <property type="entry name" value="GUB_WAK_bind"/>
    <property type="match status" value="1"/>
</dbReference>
<dbReference type="GO" id="GO:0016020">
    <property type="term" value="C:membrane"/>
    <property type="evidence" value="ECO:0007669"/>
    <property type="project" value="UniProtKB-SubCell"/>
</dbReference>
<accession>A0AAV5L261</accession>
<name>A0AAV5L261_9ROSI</name>
<reference evidence="8 9" key="1">
    <citation type="journal article" date="2021" name="Commun. Biol.">
        <title>The genome of Shorea leprosula (Dipterocarpaceae) highlights the ecological relevance of drought in aseasonal tropical rainforests.</title>
        <authorList>
            <person name="Ng K.K.S."/>
            <person name="Kobayashi M.J."/>
            <person name="Fawcett J.A."/>
            <person name="Hatakeyama M."/>
            <person name="Paape T."/>
            <person name="Ng C.H."/>
            <person name="Ang C.C."/>
            <person name="Tnah L.H."/>
            <person name="Lee C.T."/>
            <person name="Nishiyama T."/>
            <person name="Sese J."/>
            <person name="O'Brien M.J."/>
            <person name="Copetti D."/>
            <person name="Mohd Noor M.I."/>
            <person name="Ong R.C."/>
            <person name="Putra M."/>
            <person name="Sireger I.Z."/>
            <person name="Indrioko S."/>
            <person name="Kosugi Y."/>
            <person name="Izuno A."/>
            <person name="Isagi Y."/>
            <person name="Lee S.L."/>
            <person name="Shimizu K.K."/>
        </authorList>
    </citation>
    <scope>NUCLEOTIDE SEQUENCE [LARGE SCALE GENOMIC DNA]</scope>
    <source>
        <strain evidence="8">214</strain>
    </source>
</reference>
<evidence type="ECO:0000313" key="8">
    <source>
        <dbReference type="EMBL" id="GKV31336.1"/>
    </source>
</evidence>
<dbReference type="Proteomes" id="UP001054252">
    <property type="component" value="Unassembled WGS sequence"/>
</dbReference>
<evidence type="ECO:0000256" key="5">
    <source>
        <dbReference type="ARBA" id="ARBA00023136"/>
    </source>
</evidence>
<dbReference type="InterPro" id="IPR025287">
    <property type="entry name" value="WAK_GUB"/>
</dbReference>
<dbReference type="PANTHER" id="PTHR33138:SF30">
    <property type="entry name" value="LEAF RUST 10 DISEASE-RESISTANCE LOCUS RECEPTOR-LIKE PROTEIN KINASE-LIKE 2.7"/>
    <property type="match status" value="1"/>
</dbReference>
<evidence type="ECO:0000256" key="2">
    <source>
        <dbReference type="ARBA" id="ARBA00022692"/>
    </source>
</evidence>